<evidence type="ECO:0008006" key="3">
    <source>
        <dbReference type="Google" id="ProtNLM"/>
    </source>
</evidence>
<keyword evidence="1" id="KW-0812">Transmembrane</keyword>
<reference evidence="2" key="1">
    <citation type="journal article" date="2020" name="Nature">
        <title>Giant virus diversity and host interactions through global metagenomics.</title>
        <authorList>
            <person name="Schulz F."/>
            <person name="Roux S."/>
            <person name="Paez-Espino D."/>
            <person name="Jungbluth S."/>
            <person name="Walsh D.A."/>
            <person name="Denef V.J."/>
            <person name="McMahon K.D."/>
            <person name="Konstantinidis K.T."/>
            <person name="Eloe-Fadrosh E.A."/>
            <person name="Kyrpides N.C."/>
            <person name="Woyke T."/>
        </authorList>
    </citation>
    <scope>NUCLEOTIDE SEQUENCE</scope>
    <source>
        <strain evidence="2">GVMAG-M-3300023174-131</strain>
    </source>
</reference>
<dbReference type="EMBL" id="MN739563">
    <property type="protein sequence ID" value="QHT13113.1"/>
    <property type="molecule type" value="Genomic_DNA"/>
</dbReference>
<proteinExistence type="predicted"/>
<feature type="transmembrane region" description="Helical" evidence="1">
    <location>
        <begin position="18"/>
        <end position="35"/>
    </location>
</feature>
<name>A0A6C0D9I9_9ZZZZ</name>
<dbReference type="AlphaFoldDB" id="A0A6C0D9I9"/>
<organism evidence="2">
    <name type="scientific">viral metagenome</name>
    <dbReference type="NCBI Taxonomy" id="1070528"/>
    <lineage>
        <taxon>unclassified sequences</taxon>
        <taxon>metagenomes</taxon>
        <taxon>organismal metagenomes</taxon>
    </lineage>
</organism>
<keyword evidence="1" id="KW-1133">Transmembrane helix</keyword>
<accession>A0A6C0D9I9</accession>
<protein>
    <recommendedName>
        <fullName evidence="3">Transmembrane protein</fullName>
    </recommendedName>
</protein>
<keyword evidence="1" id="KW-0472">Membrane</keyword>
<evidence type="ECO:0000313" key="2">
    <source>
        <dbReference type="EMBL" id="QHT13113.1"/>
    </source>
</evidence>
<feature type="transmembrane region" description="Helical" evidence="1">
    <location>
        <begin position="41"/>
        <end position="63"/>
    </location>
</feature>
<sequence>MTKNDTEEKPKKSAGKQLYSIFHTIVALFAIFLSFKCNNGFNLPSFLAACCCPTCYIVYAFAVKKGCNIFGSKDSTESASDT</sequence>
<evidence type="ECO:0000256" key="1">
    <source>
        <dbReference type="SAM" id="Phobius"/>
    </source>
</evidence>